<sequence length="109" mass="12572">MPVDQRQIWTPRLTTSKFRAWSHKPKLEQTRVSTMQPPKRTPVSLDDSVTHNLLDKANEWLAQADALEKPRNDDGQALRDQIALLMFSIDVPKTIKEHEQEWDPKGDGT</sequence>
<dbReference type="EMBL" id="HBGU01085019">
    <property type="protein sequence ID" value="CAD9553530.1"/>
    <property type="molecule type" value="Transcribed_RNA"/>
</dbReference>
<evidence type="ECO:0000313" key="2">
    <source>
        <dbReference type="EMBL" id="CAD9553530.1"/>
    </source>
</evidence>
<accession>A0A7S2NPN5</accession>
<reference evidence="2" key="1">
    <citation type="submission" date="2021-01" db="EMBL/GenBank/DDBJ databases">
        <authorList>
            <person name="Corre E."/>
            <person name="Pelletier E."/>
            <person name="Niang G."/>
            <person name="Scheremetjew M."/>
            <person name="Finn R."/>
            <person name="Kale V."/>
            <person name="Holt S."/>
            <person name="Cochrane G."/>
            <person name="Meng A."/>
            <person name="Brown T."/>
            <person name="Cohen L."/>
        </authorList>
    </citation>
    <scope>NUCLEOTIDE SEQUENCE</scope>
    <source>
        <strain evidence="2">UTEX LB 985</strain>
    </source>
</reference>
<protein>
    <submittedName>
        <fullName evidence="2">Uncharacterized protein</fullName>
    </submittedName>
</protein>
<gene>
    <name evidence="2" type="ORF">CBRE1094_LOCUS46390</name>
</gene>
<proteinExistence type="predicted"/>
<dbReference type="AlphaFoldDB" id="A0A7S2NPN5"/>
<evidence type="ECO:0000256" key="1">
    <source>
        <dbReference type="SAM" id="MobiDB-lite"/>
    </source>
</evidence>
<feature type="non-terminal residue" evidence="2">
    <location>
        <position position="109"/>
    </location>
</feature>
<organism evidence="2">
    <name type="scientific">Haptolina brevifila</name>
    <dbReference type="NCBI Taxonomy" id="156173"/>
    <lineage>
        <taxon>Eukaryota</taxon>
        <taxon>Haptista</taxon>
        <taxon>Haptophyta</taxon>
        <taxon>Prymnesiophyceae</taxon>
        <taxon>Prymnesiales</taxon>
        <taxon>Prymnesiaceae</taxon>
        <taxon>Haptolina</taxon>
    </lineage>
</organism>
<name>A0A7S2NPN5_9EUKA</name>
<feature type="region of interest" description="Disordered" evidence="1">
    <location>
        <begin position="25"/>
        <end position="46"/>
    </location>
</feature>